<dbReference type="RefSeq" id="WP_163664279.1">
    <property type="nucleotide sequence ID" value="NZ_QZCE01000002.1"/>
</dbReference>
<organism evidence="2 3">
    <name type="scientific">Adonisia turfae CCMR0082</name>
    <dbReference type="NCBI Taxonomy" id="2304604"/>
    <lineage>
        <taxon>Bacteria</taxon>
        <taxon>Bacillati</taxon>
        <taxon>Cyanobacteriota</taxon>
        <taxon>Adonisia</taxon>
        <taxon>Adonisia turfae</taxon>
    </lineage>
</organism>
<dbReference type="InterPro" id="IPR011990">
    <property type="entry name" value="TPR-like_helical_dom_sf"/>
</dbReference>
<name>A0A6M0S6T1_9CYAN</name>
<dbReference type="SUPFAM" id="SSF48452">
    <property type="entry name" value="TPR-like"/>
    <property type="match status" value="1"/>
</dbReference>
<evidence type="ECO:0000313" key="2">
    <source>
        <dbReference type="EMBL" id="NEZ64189.1"/>
    </source>
</evidence>
<proteinExistence type="predicted"/>
<dbReference type="AlphaFoldDB" id="A0A6M0S6T1"/>
<protein>
    <submittedName>
        <fullName evidence="2">Uncharacterized protein</fullName>
    </submittedName>
</protein>
<dbReference type="Proteomes" id="UP000473574">
    <property type="component" value="Unassembled WGS sequence"/>
</dbReference>
<dbReference type="InterPro" id="IPR047676">
    <property type="entry name" value="FxLYD_dom"/>
</dbReference>
<dbReference type="Gene3D" id="1.25.40.10">
    <property type="entry name" value="Tetratricopeptide repeat domain"/>
    <property type="match status" value="1"/>
</dbReference>
<dbReference type="NCBIfam" id="NF038353">
    <property type="entry name" value="FxLYD_dom"/>
    <property type="match status" value="1"/>
</dbReference>
<gene>
    <name evidence="2" type="ORF">D0962_15560</name>
</gene>
<comment type="caution">
    <text evidence="2">The sequence shown here is derived from an EMBL/GenBank/DDBJ whole genome shotgun (WGS) entry which is preliminary data.</text>
</comment>
<sequence length="441" mass="48915">MGREQIIETYIQRLLAWEEPLTADKLSALAAEVGLSSEDVAAVQQKAQDHLERGRNYLDFDCLDEAITELTQATALDPLNFESLQTLTYAYDQRYGKHKHIEDKQQAIALAKRCLELNPSNEDAVMLISALEHEVSGRQRLLWFGLAGLLLLGGLKFTVDTIVKRSEIRQLTQDAVLEVTPGQPSSQTPDRPSAAPNTAAEDIAIDTPGTGTAVDIPISFDQPGVVIEPRLSRLDNYTDSSYYTLQGVVLNDSDQEIDSLQLQIEYLNKDGVEIATDSTDAIAENDATVRPGDSHAFDLIQKITPELTDVRLNLTTIDEVPAPPNYAQAPPIDYTWSFQQPTQVKFALATRSENFNLYDLTDSAFFDAEWSVTNTGDSAIRKLKLQASFYNTNGELILNQDILAVYGSDAPMLPGEVRPVRVIKSIEQDYARYEVTVLEAE</sequence>
<evidence type="ECO:0000313" key="3">
    <source>
        <dbReference type="Proteomes" id="UP000473574"/>
    </source>
</evidence>
<reference evidence="2 3" key="1">
    <citation type="journal article" date="2020" name="Microb. Ecol.">
        <title>Ecogenomics of the Marine Benthic Filamentous Cyanobacterium Adonisia.</title>
        <authorList>
            <person name="Walter J.M."/>
            <person name="Coutinho F.H."/>
            <person name="Leomil L."/>
            <person name="Hargreaves P.I."/>
            <person name="Campeao M.E."/>
            <person name="Vieira V.V."/>
            <person name="Silva B.S."/>
            <person name="Fistarol G.O."/>
            <person name="Salomon P.S."/>
            <person name="Sawabe T."/>
            <person name="Mino S."/>
            <person name="Hosokawa M."/>
            <person name="Miyashita H."/>
            <person name="Maruyama F."/>
            <person name="van Verk M.C."/>
            <person name="Dutilh B.E."/>
            <person name="Thompson C.C."/>
            <person name="Thompson F.L."/>
        </authorList>
    </citation>
    <scope>NUCLEOTIDE SEQUENCE [LARGE SCALE GENOMIC DNA]</scope>
    <source>
        <strain evidence="2 3">CCMR0082</strain>
    </source>
</reference>
<feature type="region of interest" description="Disordered" evidence="1">
    <location>
        <begin position="176"/>
        <end position="197"/>
    </location>
</feature>
<evidence type="ECO:0000256" key="1">
    <source>
        <dbReference type="SAM" id="MobiDB-lite"/>
    </source>
</evidence>
<accession>A0A6M0S6T1</accession>
<dbReference type="EMBL" id="QZCE01000002">
    <property type="protein sequence ID" value="NEZ64189.1"/>
    <property type="molecule type" value="Genomic_DNA"/>
</dbReference>